<reference evidence="1" key="1">
    <citation type="submission" date="2020-04" db="EMBL/GenBank/DDBJ databases">
        <authorList>
            <person name="Alioto T."/>
            <person name="Alioto T."/>
            <person name="Gomez Garrido J."/>
        </authorList>
    </citation>
    <scope>NUCLEOTIDE SEQUENCE</scope>
    <source>
        <strain evidence="1">A484AB</strain>
    </source>
</reference>
<dbReference type="SUPFAM" id="SSF56672">
    <property type="entry name" value="DNA/RNA polymerases"/>
    <property type="match status" value="1"/>
</dbReference>
<dbReference type="AlphaFoldDB" id="A0A7D9IF96"/>
<dbReference type="InterPro" id="IPR043502">
    <property type="entry name" value="DNA/RNA_pol_sf"/>
</dbReference>
<proteinExistence type="predicted"/>
<sequence length="797" mass="90960">MKYAIRHKTTYSALSDLLGLVALHLPNNSKKDHLKSLYFLKKAFSSKLHKDEMVTVNEYCPDCSSPFDDDTKNACECCGRAKSKQDKNYFLTLDIGEQIQNMFAESDFVKEIEYGFEERERVQQQLNSDPATEREWHDIMDGDLYRNLLKPFGFLDKRHNLSIMFNTDGVHVFKASRDEIWPSLVVINELHPSVRAQIKQLIQESRSAYFDKVGSEVYTNPRKFWSLIKTFTKSSNLTVPTTVSLHANDPDKPTVTADKPQVIADLFNAHFQSVQKLPSVDNCSEDICDDITTSDLPSFEVSNAEVKHYLNTIDVNKAMGPDGISGWLLKECADEICDSLTKLFNKSLRTGVVPTEWKIANIIPLYKNGVKSHIENYRPISLLSLVSKTLERCLLKQLLSRITHLIHHNQHGFLPGKSCTTHLLATFNDIGSRLDMGEEIDILYTDMSKAFDRINHKLLLAKLKHAGLPYSFLRWTSSYISNRRQQVTVLGATSQSLSVVSGVPQGSILGPILFLIYSNDILSTCEKGAMYADDLKCYKPIASLHDANSFQSEINSVCCATQNCLLDFNESKCSVLRISRKVNRIEHSYQINDSVLPTVNKIKDLGVHITSNLDWTEHAYNVSKKGNKMLGLLKRCTVAFQCRETRRLLYLTLVRSHFSYASQLWAPQKVNPIQEMEKVQRRATKFILNLNHLSEMPYRERLLSLDILPVSYWLELQDLLFLFKVINGLVILPIGVCPAFYVAARCTRSSTGKRRQLVVRKCRTTTFQNSYFVRVAKLWNILPLELTLEEETFQGFK</sequence>
<evidence type="ECO:0000313" key="1">
    <source>
        <dbReference type="EMBL" id="CAB4009035.1"/>
    </source>
</evidence>
<keyword evidence="2" id="KW-1185">Reference proteome</keyword>
<organism evidence="1 2">
    <name type="scientific">Paramuricea clavata</name>
    <name type="common">Red gorgonian</name>
    <name type="synonym">Violescent sea-whip</name>
    <dbReference type="NCBI Taxonomy" id="317549"/>
    <lineage>
        <taxon>Eukaryota</taxon>
        <taxon>Metazoa</taxon>
        <taxon>Cnidaria</taxon>
        <taxon>Anthozoa</taxon>
        <taxon>Octocorallia</taxon>
        <taxon>Malacalcyonacea</taxon>
        <taxon>Plexauridae</taxon>
        <taxon>Paramuricea</taxon>
    </lineage>
</organism>
<comment type="caution">
    <text evidence="1">The sequence shown here is derived from an EMBL/GenBank/DDBJ whole genome shotgun (WGS) entry which is preliminary data.</text>
</comment>
<dbReference type="PANTHER" id="PTHR33332">
    <property type="entry name" value="REVERSE TRANSCRIPTASE DOMAIN-CONTAINING PROTEIN"/>
    <property type="match status" value="1"/>
</dbReference>
<dbReference type="CDD" id="cd01650">
    <property type="entry name" value="RT_nLTR_like"/>
    <property type="match status" value="1"/>
</dbReference>
<protein>
    <submittedName>
        <fullName evidence="1">Uncharacterized protein</fullName>
    </submittedName>
</protein>
<dbReference type="EMBL" id="CACRXK020006310">
    <property type="protein sequence ID" value="CAB4009035.1"/>
    <property type="molecule type" value="Genomic_DNA"/>
</dbReference>
<feature type="non-terminal residue" evidence="1">
    <location>
        <position position="797"/>
    </location>
</feature>
<evidence type="ECO:0000313" key="2">
    <source>
        <dbReference type="Proteomes" id="UP001152795"/>
    </source>
</evidence>
<dbReference type="Proteomes" id="UP001152795">
    <property type="component" value="Unassembled WGS sequence"/>
</dbReference>
<gene>
    <name evidence="1" type="ORF">PACLA_8A030116</name>
</gene>
<dbReference type="Pfam" id="PF00078">
    <property type="entry name" value="RVT_1"/>
    <property type="match status" value="1"/>
</dbReference>
<accession>A0A7D9IF96</accession>
<name>A0A7D9IF96_PARCT</name>
<dbReference type="PROSITE" id="PS50878">
    <property type="entry name" value="RT_POL"/>
    <property type="match status" value="1"/>
</dbReference>
<dbReference type="InterPro" id="IPR000477">
    <property type="entry name" value="RT_dom"/>
</dbReference>
<dbReference type="OrthoDB" id="4506144at2759"/>